<sequence>MEVKMLIYLPYRQMEHIFSICERGALTKNKVRKKVSKIWVLNQLQRTQMTTKSRTRSHNSVKDGHMAE</sequence>
<organism evidence="1 2">
    <name type="scientific">Cichorium intybus</name>
    <name type="common">Chicory</name>
    <dbReference type="NCBI Taxonomy" id="13427"/>
    <lineage>
        <taxon>Eukaryota</taxon>
        <taxon>Viridiplantae</taxon>
        <taxon>Streptophyta</taxon>
        <taxon>Embryophyta</taxon>
        <taxon>Tracheophyta</taxon>
        <taxon>Spermatophyta</taxon>
        <taxon>Magnoliopsida</taxon>
        <taxon>eudicotyledons</taxon>
        <taxon>Gunneridae</taxon>
        <taxon>Pentapetalae</taxon>
        <taxon>asterids</taxon>
        <taxon>campanulids</taxon>
        <taxon>Asterales</taxon>
        <taxon>Asteraceae</taxon>
        <taxon>Cichorioideae</taxon>
        <taxon>Cichorieae</taxon>
        <taxon>Cichoriinae</taxon>
        <taxon>Cichorium</taxon>
    </lineage>
</organism>
<evidence type="ECO:0000313" key="2">
    <source>
        <dbReference type="Proteomes" id="UP001055811"/>
    </source>
</evidence>
<accession>A0ACB9GHI2</accession>
<proteinExistence type="predicted"/>
<comment type="caution">
    <text evidence="1">The sequence shown here is derived from an EMBL/GenBank/DDBJ whole genome shotgun (WGS) entry which is preliminary data.</text>
</comment>
<name>A0ACB9GHI2_CICIN</name>
<gene>
    <name evidence="1" type="ORF">L2E82_12571</name>
</gene>
<dbReference type="EMBL" id="CM042010">
    <property type="protein sequence ID" value="KAI3782521.1"/>
    <property type="molecule type" value="Genomic_DNA"/>
</dbReference>
<protein>
    <submittedName>
        <fullName evidence="1">Uncharacterized protein</fullName>
    </submittedName>
</protein>
<reference evidence="1 2" key="2">
    <citation type="journal article" date="2022" name="Mol. Ecol. Resour.">
        <title>The genomes of chicory, endive, great burdock and yacon provide insights into Asteraceae paleo-polyploidization history and plant inulin production.</title>
        <authorList>
            <person name="Fan W."/>
            <person name="Wang S."/>
            <person name="Wang H."/>
            <person name="Wang A."/>
            <person name="Jiang F."/>
            <person name="Liu H."/>
            <person name="Zhao H."/>
            <person name="Xu D."/>
            <person name="Zhang Y."/>
        </authorList>
    </citation>
    <scope>NUCLEOTIDE SEQUENCE [LARGE SCALE GENOMIC DNA]</scope>
    <source>
        <strain evidence="2">cv. Punajuju</strain>
        <tissue evidence="1">Leaves</tissue>
    </source>
</reference>
<reference evidence="2" key="1">
    <citation type="journal article" date="2022" name="Mol. Ecol. Resour.">
        <title>The genomes of chicory, endive, great burdock and yacon provide insights into Asteraceae palaeo-polyploidization history and plant inulin production.</title>
        <authorList>
            <person name="Fan W."/>
            <person name="Wang S."/>
            <person name="Wang H."/>
            <person name="Wang A."/>
            <person name="Jiang F."/>
            <person name="Liu H."/>
            <person name="Zhao H."/>
            <person name="Xu D."/>
            <person name="Zhang Y."/>
        </authorList>
    </citation>
    <scope>NUCLEOTIDE SEQUENCE [LARGE SCALE GENOMIC DNA]</scope>
    <source>
        <strain evidence="2">cv. Punajuju</strain>
    </source>
</reference>
<evidence type="ECO:0000313" key="1">
    <source>
        <dbReference type="EMBL" id="KAI3782521.1"/>
    </source>
</evidence>
<keyword evidence="2" id="KW-1185">Reference proteome</keyword>
<dbReference type="Proteomes" id="UP001055811">
    <property type="component" value="Linkage Group LG02"/>
</dbReference>